<dbReference type="KEGG" id="amus:LMH87_004119"/>
<accession>A0A9W8Q379</accession>
<dbReference type="GeneID" id="80891278"/>
<proteinExistence type="predicted"/>
<dbReference type="Proteomes" id="UP001144673">
    <property type="component" value="Chromosome 2"/>
</dbReference>
<protein>
    <submittedName>
        <fullName evidence="1">Uncharacterized protein</fullName>
    </submittedName>
</protein>
<name>A0A9W8Q379_AKAMU</name>
<comment type="caution">
    <text evidence="1">The sequence shown here is derived from an EMBL/GenBank/DDBJ whole genome shotgun (WGS) entry which is preliminary data.</text>
</comment>
<dbReference type="AlphaFoldDB" id="A0A9W8Q379"/>
<evidence type="ECO:0000313" key="2">
    <source>
        <dbReference type="Proteomes" id="UP001144673"/>
    </source>
</evidence>
<organism evidence="1 2">
    <name type="scientific">Akanthomyces muscarius</name>
    <name type="common">Entomopathogenic fungus</name>
    <name type="synonym">Lecanicillium muscarium</name>
    <dbReference type="NCBI Taxonomy" id="2231603"/>
    <lineage>
        <taxon>Eukaryota</taxon>
        <taxon>Fungi</taxon>
        <taxon>Dikarya</taxon>
        <taxon>Ascomycota</taxon>
        <taxon>Pezizomycotina</taxon>
        <taxon>Sordariomycetes</taxon>
        <taxon>Hypocreomycetidae</taxon>
        <taxon>Hypocreales</taxon>
        <taxon>Cordycipitaceae</taxon>
        <taxon>Akanthomyces</taxon>
    </lineage>
</organism>
<reference evidence="1" key="1">
    <citation type="journal article" date="2023" name="Access Microbiol">
        <title>De-novo genome assembly for Akanthomyces muscarius, a biocontrol agent of insect agricultural pests.</title>
        <authorList>
            <person name="Erdos Z."/>
            <person name="Studholme D.J."/>
            <person name="Raymond B."/>
            <person name="Sharma M."/>
        </authorList>
    </citation>
    <scope>NUCLEOTIDE SEQUENCE</scope>
    <source>
        <strain evidence="1">Ve6</strain>
    </source>
</reference>
<gene>
    <name evidence="1" type="ORF">LMH87_004119</name>
</gene>
<dbReference type="RefSeq" id="XP_056048934.1">
    <property type="nucleotide sequence ID" value="XM_056195291.1"/>
</dbReference>
<evidence type="ECO:0000313" key="1">
    <source>
        <dbReference type="EMBL" id="KAJ4145264.1"/>
    </source>
</evidence>
<sequence>MQSEKAASLYQVPVTPEIGELYQVPAPCKSVPHSPVEVALQWLYSGSRVRYGAREPARWAAVAAVGVVRKGPLQRFAGPCWLRIQALAASPGGWSALGLHPQISSAGYFLLLPIWAPVALPSLVITVEPL</sequence>
<dbReference type="EMBL" id="JAJHUN010000011">
    <property type="protein sequence ID" value="KAJ4145264.1"/>
    <property type="molecule type" value="Genomic_DNA"/>
</dbReference>
<keyword evidence="2" id="KW-1185">Reference proteome</keyword>